<evidence type="ECO:0000313" key="1">
    <source>
        <dbReference type="EMBL" id="TGZ55388.1"/>
    </source>
</evidence>
<comment type="caution">
    <text evidence="1">The sequence shown here is derived from an EMBL/GenBank/DDBJ whole genome shotgun (WGS) entry which is preliminary data.</text>
</comment>
<organism evidence="1 2">
    <name type="scientific">Temnothorax longispinosus</name>
    <dbReference type="NCBI Taxonomy" id="300112"/>
    <lineage>
        <taxon>Eukaryota</taxon>
        <taxon>Metazoa</taxon>
        <taxon>Ecdysozoa</taxon>
        <taxon>Arthropoda</taxon>
        <taxon>Hexapoda</taxon>
        <taxon>Insecta</taxon>
        <taxon>Pterygota</taxon>
        <taxon>Neoptera</taxon>
        <taxon>Endopterygota</taxon>
        <taxon>Hymenoptera</taxon>
        <taxon>Apocrita</taxon>
        <taxon>Aculeata</taxon>
        <taxon>Formicoidea</taxon>
        <taxon>Formicidae</taxon>
        <taxon>Myrmicinae</taxon>
        <taxon>Temnothorax</taxon>
    </lineage>
</organism>
<reference evidence="1 2" key="1">
    <citation type="journal article" date="2019" name="Philos. Trans. R. Soc. Lond., B, Biol. Sci.">
        <title>Ant behaviour and brain gene expression of defending hosts depend on the ecological success of the intruding social parasite.</title>
        <authorList>
            <person name="Kaur R."/>
            <person name="Stoldt M."/>
            <person name="Jongepier E."/>
            <person name="Feldmeyer B."/>
            <person name="Menzel F."/>
            <person name="Bornberg-Bauer E."/>
            <person name="Foitzik S."/>
        </authorList>
    </citation>
    <scope>NUCLEOTIDE SEQUENCE [LARGE SCALE GENOMIC DNA]</scope>
    <source>
        <tissue evidence="1">Whole body</tissue>
    </source>
</reference>
<keyword evidence="2" id="KW-1185">Reference proteome</keyword>
<sequence>MVTADIYQVILQTSRTEGVNNYTGLKAQIGIQILLSGLQIDYLYQYQTKMAKQFRHNILIKNRRYIDLK</sequence>
<dbReference type="EMBL" id="QBLH01000464">
    <property type="protein sequence ID" value="TGZ55388.1"/>
    <property type="molecule type" value="Genomic_DNA"/>
</dbReference>
<accession>A0A4S2L4A7</accession>
<protein>
    <submittedName>
        <fullName evidence="1">Uncharacterized protein</fullName>
    </submittedName>
</protein>
<gene>
    <name evidence="1" type="ORF">DBV15_08556</name>
</gene>
<name>A0A4S2L4A7_9HYME</name>
<dbReference type="AlphaFoldDB" id="A0A4S2L4A7"/>
<evidence type="ECO:0000313" key="2">
    <source>
        <dbReference type="Proteomes" id="UP000310200"/>
    </source>
</evidence>
<proteinExistence type="predicted"/>
<dbReference type="Proteomes" id="UP000310200">
    <property type="component" value="Unassembled WGS sequence"/>
</dbReference>